<accession>A0A1S8A7K9</accession>
<name>A0A1S8A7K9_ROSNE</name>
<reference evidence="3" key="1">
    <citation type="submission" date="2016-03" db="EMBL/GenBank/DDBJ databases">
        <title>Draft genome sequence of Rosellinia necatrix.</title>
        <authorList>
            <person name="Kanematsu S."/>
        </authorList>
    </citation>
    <scope>NUCLEOTIDE SEQUENCE [LARGE SCALE GENOMIC DNA]</scope>
    <source>
        <strain evidence="3">W97</strain>
    </source>
</reference>
<evidence type="ECO:0000256" key="2">
    <source>
        <dbReference type="SAM" id="SignalP"/>
    </source>
</evidence>
<proteinExistence type="predicted"/>
<feature type="compositionally biased region" description="Low complexity" evidence="1">
    <location>
        <begin position="47"/>
        <end position="60"/>
    </location>
</feature>
<keyword evidence="2" id="KW-0732">Signal</keyword>
<organism evidence="3">
    <name type="scientific">Rosellinia necatrix</name>
    <name type="common">White root-rot fungus</name>
    <dbReference type="NCBI Taxonomy" id="77044"/>
    <lineage>
        <taxon>Eukaryota</taxon>
        <taxon>Fungi</taxon>
        <taxon>Dikarya</taxon>
        <taxon>Ascomycota</taxon>
        <taxon>Pezizomycotina</taxon>
        <taxon>Sordariomycetes</taxon>
        <taxon>Xylariomycetidae</taxon>
        <taxon>Xylariales</taxon>
        <taxon>Xylariaceae</taxon>
        <taxon>Rosellinia</taxon>
    </lineage>
</organism>
<evidence type="ECO:0000313" key="3">
    <source>
        <dbReference type="EMBL" id="GAW25925.1"/>
    </source>
</evidence>
<dbReference type="AlphaFoldDB" id="A0A1S8A7K9"/>
<keyword evidence="4" id="KW-1185">Reference proteome</keyword>
<sequence>MKSIAALAFAAFAVVATAAPLNINLGAYSPALVVGDGAIGFGGAEGEAAAPAEGTPAAEGRGLVVT</sequence>
<evidence type="ECO:0000256" key="1">
    <source>
        <dbReference type="SAM" id="MobiDB-lite"/>
    </source>
</evidence>
<evidence type="ECO:0000313" key="4">
    <source>
        <dbReference type="Proteomes" id="UP000054516"/>
    </source>
</evidence>
<gene>
    <name evidence="3" type="ORF">SAMD00023353_1600210</name>
</gene>
<feature type="chain" id="PRO_5012549045" evidence="2">
    <location>
        <begin position="19"/>
        <end position="66"/>
    </location>
</feature>
<feature type="region of interest" description="Disordered" evidence="1">
    <location>
        <begin position="47"/>
        <end position="66"/>
    </location>
</feature>
<protein>
    <submittedName>
        <fullName evidence="3">Uncharacterized protein</fullName>
    </submittedName>
</protein>
<feature type="signal peptide" evidence="2">
    <location>
        <begin position="1"/>
        <end position="18"/>
    </location>
</feature>
<dbReference type="Proteomes" id="UP000054516">
    <property type="component" value="Unassembled WGS sequence"/>
</dbReference>
<dbReference type="EMBL" id="DF977461">
    <property type="protein sequence ID" value="GAW25925.1"/>
    <property type="molecule type" value="Genomic_DNA"/>
</dbReference>